<dbReference type="Gene3D" id="2.40.10.10">
    <property type="entry name" value="Trypsin-like serine proteases"/>
    <property type="match status" value="1"/>
</dbReference>
<keyword evidence="11" id="KW-1185">Reference proteome</keyword>
<dbReference type="InterPro" id="IPR001254">
    <property type="entry name" value="Trypsin_dom"/>
</dbReference>
<evidence type="ECO:0000313" key="10">
    <source>
        <dbReference type="EMBL" id="KAK0161455.1"/>
    </source>
</evidence>
<dbReference type="InterPro" id="IPR043504">
    <property type="entry name" value="Peptidase_S1_PA_chymotrypsin"/>
</dbReference>
<keyword evidence="6" id="KW-0720">Serine protease</keyword>
<dbReference type="Proteomes" id="UP001168972">
    <property type="component" value="Unassembled WGS sequence"/>
</dbReference>
<dbReference type="InterPro" id="IPR001314">
    <property type="entry name" value="Peptidase_S1A"/>
</dbReference>
<reference evidence="10" key="2">
    <citation type="submission" date="2023-03" db="EMBL/GenBank/DDBJ databases">
        <authorList>
            <person name="Inwood S.N."/>
            <person name="Skelly J.G."/>
            <person name="Guhlin J."/>
            <person name="Harrop T.W.R."/>
            <person name="Goldson S.G."/>
            <person name="Dearden P.K."/>
        </authorList>
    </citation>
    <scope>NUCLEOTIDE SEQUENCE</scope>
    <source>
        <strain evidence="10">Lincoln</strain>
        <tissue evidence="10">Whole body</tissue>
    </source>
</reference>
<dbReference type="InterPro" id="IPR009003">
    <property type="entry name" value="Peptidase_S1_PA"/>
</dbReference>
<protein>
    <recommendedName>
        <fullName evidence="9">Peptidase S1 domain-containing protein</fullName>
    </recommendedName>
</protein>
<keyword evidence="7" id="KW-0865">Zymogen</keyword>
<dbReference type="GO" id="GO:0006508">
    <property type="term" value="P:proteolysis"/>
    <property type="evidence" value="ECO:0007669"/>
    <property type="project" value="UniProtKB-KW"/>
</dbReference>
<dbReference type="AlphaFoldDB" id="A0AA39KG48"/>
<dbReference type="GO" id="GO:0004252">
    <property type="term" value="F:serine-type endopeptidase activity"/>
    <property type="evidence" value="ECO:0007669"/>
    <property type="project" value="InterPro"/>
</dbReference>
<keyword evidence="2" id="KW-0964">Secreted</keyword>
<evidence type="ECO:0000313" key="11">
    <source>
        <dbReference type="Proteomes" id="UP001168972"/>
    </source>
</evidence>
<dbReference type="InterPro" id="IPR033116">
    <property type="entry name" value="TRYPSIN_SER"/>
</dbReference>
<dbReference type="Pfam" id="PF00089">
    <property type="entry name" value="Trypsin"/>
    <property type="match status" value="1"/>
</dbReference>
<evidence type="ECO:0000259" key="9">
    <source>
        <dbReference type="PROSITE" id="PS50240"/>
    </source>
</evidence>
<dbReference type="CDD" id="cd00190">
    <property type="entry name" value="Tryp_SPc"/>
    <property type="match status" value="1"/>
</dbReference>
<proteinExistence type="predicted"/>
<keyword evidence="4" id="KW-0732">Signal</keyword>
<keyword evidence="8" id="KW-1015">Disulfide bond</keyword>
<comment type="subcellular location">
    <subcellularLocation>
        <location evidence="1">Secreted</location>
    </subcellularLocation>
</comment>
<evidence type="ECO:0000256" key="1">
    <source>
        <dbReference type="ARBA" id="ARBA00004613"/>
    </source>
</evidence>
<dbReference type="PROSITE" id="PS50240">
    <property type="entry name" value="TRYPSIN_DOM"/>
    <property type="match status" value="1"/>
</dbReference>
<evidence type="ECO:0000256" key="8">
    <source>
        <dbReference type="ARBA" id="ARBA00023157"/>
    </source>
</evidence>
<evidence type="ECO:0000256" key="4">
    <source>
        <dbReference type="ARBA" id="ARBA00022729"/>
    </source>
</evidence>
<dbReference type="FunFam" id="2.40.10.10:FF:000146">
    <property type="entry name" value="Serine protease 53"/>
    <property type="match status" value="1"/>
</dbReference>
<accession>A0AA39KG48</accession>
<dbReference type="PRINTS" id="PR00722">
    <property type="entry name" value="CHYMOTRYPSIN"/>
</dbReference>
<dbReference type="EMBL" id="JAQQBR010001835">
    <property type="protein sequence ID" value="KAK0161455.1"/>
    <property type="molecule type" value="Genomic_DNA"/>
</dbReference>
<reference evidence="10" key="1">
    <citation type="journal article" date="2023" name="bioRxiv">
        <title>Scaffold-level genome assemblies of two parasitoid biocontrol wasps reveal the parthenogenesis mechanism and an associated novel virus.</title>
        <authorList>
            <person name="Inwood S."/>
            <person name="Skelly J."/>
            <person name="Guhlin J."/>
            <person name="Harrop T."/>
            <person name="Goldson S."/>
            <person name="Dearden P."/>
        </authorList>
    </citation>
    <scope>NUCLEOTIDE SEQUENCE</scope>
    <source>
        <strain evidence="10">Lincoln</strain>
        <tissue evidence="10">Whole body</tissue>
    </source>
</reference>
<dbReference type="PANTHER" id="PTHR24252">
    <property type="entry name" value="ACROSIN-RELATED"/>
    <property type="match status" value="1"/>
</dbReference>
<evidence type="ECO:0000256" key="5">
    <source>
        <dbReference type="ARBA" id="ARBA00022801"/>
    </source>
</evidence>
<dbReference type="SMART" id="SM00020">
    <property type="entry name" value="Tryp_SPc"/>
    <property type="match status" value="1"/>
</dbReference>
<gene>
    <name evidence="10" type="ORF">PV327_009924</name>
</gene>
<dbReference type="SUPFAM" id="SSF50494">
    <property type="entry name" value="Trypsin-like serine proteases"/>
    <property type="match status" value="1"/>
</dbReference>
<evidence type="ECO:0000256" key="7">
    <source>
        <dbReference type="ARBA" id="ARBA00023145"/>
    </source>
</evidence>
<dbReference type="PANTHER" id="PTHR24252:SF7">
    <property type="entry name" value="HYALIN"/>
    <property type="match status" value="1"/>
</dbReference>
<evidence type="ECO:0000256" key="6">
    <source>
        <dbReference type="ARBA" id="ARBA00022825"/>
    </source>
</evidence>
<comment type="caution">
    <text evidence="10">The sequence shown here is derived from an EMBL/GenBank/DDBJ whole genome shotgun (WGS) entry which is preliminary data.</text>
</comment>
<evidence type="ECO:0000256" key="3">
    <source>
        <dbReference type="ARBA" id="ARBA00022670"/>
    </source>
</evidence>
<evidence type="ECO:0000256" key="2">
    <source>
        <dbReference type="ARBA" id="ARBA00022525"/>
    </source>
</evidence>
<sequence>MEQAKGENFRGMMKVKLHEVACMIIKCIGMQLSFLLYEIDIDPRQYDVSYGSPSYKYCECGRKNLLVGDIRIVGGVEAAETEYPWMALITGNGTKLSGGSLINDRYVITAAHIVDRKFSTSEMKVVLGEYNICESDTQTIVFSIEKLIIHPKYDSNTLFADIMLIKLNMRVTFNEFIRPICLPMTDVKKKTPMKFGNKNAIVLGWGFADIGGDVCILRMVNLEIFKSSNCDSNIETIICAGVKDGYERDACSGDSGGPLQVLNFKGKYELIGIVSSGIGCGTGTPGFYTDVPHMVAWIMKITTVDSMYCWR</sequence>
<organism evidence="10 11">
    <name type="scientific">Microctonus hyperodae</name>
    <name type="common">Parasitoid wasp</name>
    <dbReference type="NCBI Taxonomy" id="165561"/>
    <lineage>
        <taxon>Eukaryota</taxon>
        <taxon>Metazoa</taxon>
        <taxon>Ecdysozoa</taxon>
        <taxon>Arthropoda</taxon>
        <taxon>Hexapoda</taxon>
        <taxon>Insecta</taxon>
        <taxon>Pterygota</taxon>
        <taxon>Neoptera</taxon>
        <taxon>Endopterygota</taxon>
        <taxon>Hymenoptera</taxon>
        <taxon>Apocrita</taxon>
        <taxon>Ichneumonoidea</taxon>
        <taxon>Braconidae</taxon>
        <taxon>Euphorinae</taxon>
        <taxon>Microctonus</taxon>
    </lineage>
</organism>
<feature type="domain" description="Peptidase S1" evidence="9">
    <location>
        <begin position="72"/>
        <end position="303"/>
    </location>
</feature>
<keyword evidence="3" id="KW-0645">Protease</keyword>
<name>A0AA39KG48_MICHY</name>
<dbReference type="PROSITE" id="PS00135">
    <property type="entry name" value="TRYPSIN_SER"/>
    <property type="match status" value="1"/>
</dbReference>
<keyword evidence="5" id="KW-0378">Hydrolase</keyword>
<dbReference type="GO" id="GO:0005576">
    <property type="term" value="C:extracellular region"/>
    <property type="evidence" value="ECO:0007669"/>
    <property type="project" value="UniProtKB-SubCell"/>
</dbReference>